<name>A0A1Y6CSW8_9GAMM</name>
<evidence type="ECO:0000256" key="1">
    <source>
        <dbReference type="SAM" id="Phobius"/>
    </source>
</evidence>
<dbReference type="RefSeq" id="WP_085209939.1">
    <property type="nucleotide sequence ID" value="NZ_FXAM01000001.1"/>
</dbReference>
<evidence type="ECO:0000313" key="2">
    <source>
        <dbReference type="EMBL" id="SMF93397.1"/>
    </source>
</evidence>
<dbReference type="Pfam" id="PF17195">
    <property type="entry name" value="DUF5132"/>
    <property type="match status" value="1"/>
</dbReference>
<keyword evidence="3" id="KW-1185">Reference proteome</keyword>
<dbReference type="OrthoDB" id="8420303at2"/>
<protein>
    <recommendedName>
        <fullName evidence="4">DUF5132 domain-containing protein</fullName>
    </recommendedName>
</protein>
<dbReference type="EMBL" id="FXAM01000001">
    <property type="protein sequence ID" value="SMF93397.1"/>
    <property type="molecule type" value="Genomic_DNA"/>
</dbReference>
<dbReference type="AlphaFoldDB" id="A0A1Y6CSW8"/>
<proteinExistence type="predicted"/>
<gene>
    <name evidence="2" type="ORF">SAMN02949497_0678</name>
</gene>
<accession>A0A1Y6CSW8</accession>
<dbReference type="InterPro" id="IPR033456">
    <property type="entry name" value="DUF5132"/>
</dbReference>
<keyword evidence="1" id="KW-1133">Transmembrane helix</keyword>
<dbReference type="Proteomes" id="UP000192923">
    <property type="component" value="Unassembled WGS sequence"/>
</dbReference>
<evidence type="ECO:0000313" key="3">
    <source>
        <dbReference type="Proteomes" id="UP000192923"/>
    </source>
</evidence>
<reference evidence="2 3" key="1">
    <citation type="submission" date="2016-12" db="EMBL/GenBank/DDBJ databases">
        <authorList>
            <person name="Song W.-J."/>
            <person name="Kurnit D.M."/>
        </authorList>
    </citation>
    <scope>NUCLEOTIDE SEQUENCE [LARGE SCALE GENOMIC DNA]</scope>
    <source>
        <strain evidence="2 3">175</strain>
    </source>
</reference>
<keyword evidence="1" id="KW-0812">Transmembrane</keyword>
<evidence type="ECO:0008006" key="4">
    <source>
        <dbReference type="Google" id="ProtNLM"/>
    </source>
</evidence>
<feature type="transmembrane region" description="Helical" evidence="1">
    <location>
        <begin position="12"/>
        <end position="33"/>
    </location>
</feature>
<dbReference type="STRING" id="1760988.SAMN02949497_0678"/>
<keyword evidence="1" id="KW-0472">Membrane</keyword>
<sequence>MAKLTNILKSDITKGVAIGLGVAAAGLLLTPALRPVTRGAMKSGILLFEKGREWMAEASESLEDLVAEVRAELAEQRFADEAVFEEDGDIEDAMETAAATAEEAQG</sequence>
<organism evidence="2 3">
    <name type="scientific">Methylomagnum ishizawai</name>
    <dbReference type="NCBI Taxonomy" id="1760988"/>
    <lineage>
        <taxon>Bacteria</taxon>
        <taxon>Pseudomonadati</taxon>
        <taxon>Pseudomonadota</taxon>
        <taxon>Gammaproteobacteria</taxon>
        <taxon>Methylococcales</taxon>
        <taxon>Methylococcaceae</taxon>
        <taxon>Methylomagnum</taxon>
    </lineage>
</organism>